<protein>
    <submittedName>
        <fullName evidence="1">Uncharacterized protein</fullName>
    </submittedName>
</protein>
<keyword evidence="2" id="KW-1185">Reference proteome</keyword>
<reference evidence="1" key="1">
    <citation type="submission" date="2023-06" db="EMBL/GenBank/DDBJ databases">
        <authorList>
            <consortium name="Lawrence Berkeley National Laboratory"/>
            <person name="Ahrendt S."/>
            <person name="Sahu N."/>
            <person name="Indic B."/>
            <person name="Wong-Bajracharya J."/>
            <person name="Merenyi Z."/>
            <person name="Ke H.-M."/>
            <person name="Monk M."/>
            <person name="Kocsube S."/>
            <person name="Drula E."/>
            <person name="Lipzen A."/>
            <person name="Balint B."/>
            <person name="Henrissat B."/>
            <person name="Andreopoulos B."/>
            <person name="Martin F.M."/>
            <person name="Harder C.B."/>
            <person name="Rigling D."/>
            <person name="Ford K.L."/>
            <person name="Foster G.D."/>
            <person name="Pangilinan J."/>
            <person name="Papanicolaou A."/>
            <person name="Barry K."/>
            <person name="LaButti K."/>
            <person name="Viragh M."/>
            <person name="Koriabine M."/>
            <person name="Yan M."/>
            <person name="Riley R."/>
            <person name="Champramary S."/>
            <person name="Plett K.L."/>
            <person name="Tsai I.J."/>
            <person name="Slot J."/>
            <person name="Sipos G."/>
            <person name="Plett J."/>
            <person name="Nagy L.G."/>
            <person name="Grigoriev I.V."/>
        </authorList>
    </citation>
    <scope>NUCLEOTIDE SEQUENCE</scope>
    <source>
        <strain evidence="1">HWK02</strain>
    </source>
</reference>
<gene>
    <name evidence="1" type="ORF">EDD18DRAFT_1118725</name>
</gene>
<dbReference type="EMBL" id="JAUEPU010000288">
    <property type="protein sequence ID" value="KAK0472214.1"/>
    <property type="molecule type" value="Genomic_DNA"/>
</dbReference>
<accession>A0AA39U799</accession>
<comment type="caution">
    <text evidence="1">The sequence shown here is derived from an EMBL/GenBank/DDBJ whole genome shotgun (WGS) entry which is preliminary data.</text>
</comment>
<organism evidence="1 2">
    <name type="scientific">Armillaria luteobubalina</name>
    <dbReference type="NCBI Taxonomy" id="153913"/>
    <lineage>
        <taxon>Eukaryota</taxon>
        <taxon>Fungi</taxon>
        <taxon>Dikarya</taxon>
        <taxon>Basidiomycota</taxon>
        <taxon>Agaricomycotina</taxon>
        <taxon>Agaricomycetes</taxon>
        <taxon>Agaricomycetidae</taxon>
        <taxon>Agaricales</taxon>
        <taxon>Marasmiineae</taxon>
        <taxon>Physalacriaceae</taxon>
        <taxon>Armillaria</taxon>
    </lineage>
</organism>
<evidence type="ECO:0000313" key="1">
    <source>
        <dbReference type="EMBL" id="KAK0472214.1"/>
    </source>
</evidence>
<dbReference type="Proteomes" id="UP001175228">
    <property type="component" value="Unassembled WGS sequence"/>
</dbReference>
<sequence length="197" mass="22548">MLLIFYYHHDGLQTRDLFFGDQNQINTHSASLGNEYPAKILLEAERRYGSMFVQLGIEKLSMLKMYHYTLCGYNGAGWMTITLEMEAGNNDRVFPYGQQHWNYWLAQAGAQGNLKAKYFFDARDHVEMQAGVPYHPNESLLGDNVVDYPWAYLTSVVAAAPYYPHHWFVTNRTTMVVGDVPYGEGLKKKEGCDRGEA</sequence>
<proteinExistence type="predicted"/>
<dbReference type="AlphaFoldDB" id="A0AA39U799"/>
<name>A0AA39U799_9AGAR</name>
<evidence type="ECO:0000313" key="2">
    <source>
        <dbReference type="Proteomes" id="UP001175228"/>
    </source>
</evidence>